<evidence type="ECO:0000313" key="13">
    <source>
        <dbReference type="Proteomes" id="UP000198854"/>
    </source>
</evidence>
<dbReference type="InterPro" id="IPR042094">
    <property type="entry name" value="T2SS_GspF_sf"/>
</dbReference>
<keyword evidence="13" id="KW-1185">Reference proteome</keyword>
<evidence type="ECO:0000256" key="10">
    <source>
        <dbReference type="SAM" id="Phobius"/>
    </source>
</evidence>
<keyword evidence="5" id="KW-0997">Cell inner membrane</keyword>
<name>A0A1G8C407_9VIBR</name>
<dbReference type="EMBL" id="FNDD01000015">
    <property type="protein sequence ID" value="SDH40029.1"/>
    <property type="molecule type" value="Genomic_DNA"/>
</dbReference>
<sequence length="404" mass="45208">MENRLKHYHWLGMTKQGRKQSGQMLACCQQQLKQQLAERNIQLRQVRERRCSPIAMARQRATHKDITQWTAQLATLLTTGISLVPALKLMRRTQTKAELQAIIFILLRELESGRAMSDALAKASDLFDLFYLQLIRNGELSGQLGQSLARIAQYREKVEQLKAKVFKALLYPTVVSVIALGVCYLMLTLVIPEFERMFVSFGASLPWFTRQVLELSNFVSRYSIKAMLALVIIAVAIRSYLKRSLKARAMLSRFSLSLPIVGELLTKAALAKFSRTLAISCQAGVPILSALNHAKATTDNLHLQNIIAQIHHQTSQGSAISVAMCEYRAFPELMQQMIAVGEESGQLDTMLNKIAAIYEIEVENRTDNLGQLFEPLIITVLGSIIGGLVIAMYLPIFNLMSVLG</sequence>
<gene>
    <name evidence="12" type="ORF">SAMN04488136_11537</name>
</gene>
<evidence type="ECO:0000313" key="12">
    <source>
        <dbReference type="EMBL" id="SDH40029.1"/>
    </source>
</evidence>
<evidence type="ECO:0000256" key="1">
    <source>
        <dbReference type="ARBA" id="ARBA00004429"/>
    </source>
</evidence>
<dbReference type="PANTHER" id="PTHR30012">
    <property type="entry name" value="GENERAL SECRETION PATHWAY PROTEIN"/>
    <property type="match status" value="1"/>
</dbReference>
<dbReference type="GO" id="GO:0015628">
    <property type="term" value="P:protein secretion by the type II secretion system"/>
    <property type="evidence" value="ECO:0007669"/>
    <property type="project" value="TreeGrafter"/>
</dbReference>
<dbReference type="PRINTS" id="PR00812">
    <property type="entry name" value="BCTERIALGSPF"/>
</dbReference>
<dbReference type="InterPro" id="IPR003004">
    <property type="entry name" value="GspF/PilC"/>
</dbReference>
<dbReference type="Pfam" id="PF00482">
    <property type="entry name" value="T2SSF"/>
    <property type="match status" value="2"/>
</dbReference>
<feature type="transmembrane region" description="Helical" evidence="10">
    <location>
        <begin position="375"/>
        <end position="396"/>
    </location>
</feature>
<reference evidence="12 13" key="1">
    <citation type="submission" date="2016-10" db="EMBL/GenBank/DDBJ databases">
        <authorList>
            <person name="de Groot N.N."/>
        </authorList>
    </citation>
    <scope>NUCLEOTIDE SEQUENCE [LARGE SCALE GENOMIC DNA]</scope>
    <source>
        <strain evidence="12 13">CGMCC 1.10228</strain>
    </source>
</reference>
<proteinExistence type="inferred from homology"/>
<feature type="transmembrane region" description="Helical" evidence="10">
    <location>
        <begin position="169"/>
        <end position="191"/>
    </location>
</feature>
<feature type="domain" description="Type II secretion system protein GspF" evidence="11">
    <location>
        <begin position="69"/>
        <end position="192"/>
    </location>
</feature>
<dbReference type="FunFam" id="1.20.81.30:FF:000001">
    <property type="entry name" value="Type II secretion system protein F"/>
    <property type="match status" value="2"/>
</dbReference>
<evidence type="ECO:0000256" key="2">
    <source>
        <dbReference type="ARBA" id="ARBA00005745"/>
    </source>
</evidence>
<feature type="domain" description="Type II secretion system protein GspF" evidence="11">
    <location>
        <begin position="273"/>
        <end position="395"/>
    </location>
</feature>
<dbReference type="RefSeq" id="WP_093274691.1">
    <property type="nucleotide sequence ID" value="NZ_FNDD01000015.1"/>
</dbReference>
<accession>A0A1G8C407</accession>
<organism evidence="12 13">
    <name type="scientific">Vibrio xiamenensis</name>
    <dbReference type="NCBI Taxonomy" id="861298"/>
    <lineage>
        <taxon>Bacteria</taxon>
        <taxon>Pseudomonadati</taxon>
        <taxon>Pseudomonadota</taxon>
        <taxon>Gammaproteobacteria</taxon>
        <taxon>Vibrionales</taxon>
        <taxon>Vibrionaceae</taxon>
        <taxon>Vibrio</taxon>
    </lineage>
</organism>
<dbReference type="OrthoDB" id="9805682at2"/>
<protein>
    <submittedName>
        <fullName evidence="12">Type IV pilus assembly protein PilC</fullName>
    </submittedName>
</protein>
<dbReference type="Proteomes" id="UP000198854">
    <property type="component" value="Unassembled WGS sequence"/>
</dbReference>
<dbReference type="InterPro" id="IPR018076">
    <property type="entry name" value="T2SS_GspF_dom"/>
</dbReference>
<keyword evidence="3 9" id="KW-0813">Transport</keyword>
<comment type="similarity">
    <text evidence="2 9">Belongs to the GSP F family.</text>
</comment>
<evidence type="ECO:0000259" key="11">
    <source>
        <dbReference type="Pfam" id="PF00482"/>
    </source>
</evidence>
<keyword evidence="4" id="KW-1003">Cell membrane</keyword>
<dbReference type="PROSITE" id="PS00874">
    <property type="entry name" value="T2SP_F"/>
    <property type="match status" value="1"/>
</dbReference>
<keyword evidence="8 10" id="KW-0472">Membrane</keyword>
<evidence type="ECO:0000256" key="8">
    <source>
        <dbReference type="ARBA" id="ARBA00023136"/>
    </source>
</evidence>
<evidence type="ECO:0000256" key="7">
    <source>
        <dbReference type="ARBA" id="ARBA00022989"/>
    </source>
</evidence>
<feature type="transmembrane region" description="Helical" evidence="10">
    <location>
        <begin position="222"/>
        <end position="241"/>
    </location>
</feature>
<keyword evidence="6 9" id="KW-0812">Transmembrane</keyword>
<dbReference type="STRING" id="861298.SAMN04488136_11537"/>
<evidence type="ECO:0000256" key="9">
    <source>
        <dbReference type="RuleBase" id="RU003923"/>
    </source>
</evidence>
<evidence type="ECO:0000256" key="6">
    <source>
        <dbReference type="ARBA" id="ARBA00022692"/>
    </source>
</evidence>
<dbReference type="PANTHER" id="PTHR30012:SF7">
    <property type="entry name" value="PROTEIN TRANSPORT PROTEIN HOFC HOMOLOG"/>
    <property type="match status" value="1"/>
</dbReference>
<dbReference type="Gene3D" id="1.20.81.30">
    <property type="entry name" value="Type II secretion system (T2SS), domain F"/>
    <property type="match status" value="2"/>
</dbReference>
<dbReference type="AlphaFoldDB" id="A0A1G8C407"/>
<dbReference type="GO" id="GO:0005886">
    <property type="term" value="C:plasma membrane"/>
    <property type="evidence" value="ECO:0007669"/>
    <property type="project" value="UniProtKB-SubCell"/>
</dbReference>
<dbReference type="InterPro" id="IPR001992">
    <property type="entry name" value="T2SS_GspF/T4SS_PilC_CS"/>
</dbReference>
<evidence type="ECO:0000256" key="3">
    <source>
        <dbReference type="ARBA" id="ARBA00022448"/>
    </source>
</evidence>
<evidence type="ECO:0000256" key="4">
    <source>
        <dbReference type="ARBA" id="ARBA00022475"/>
    </source>
</evidence>
<keyword evidence="7 10" id="KW-1133">Transmembrane helix</keyword>
<comment type="subcellular location">
    <subcellularLocation>
        <location evidence="1 9">Cell inner membrane</location>
        <topology evidence="1 9">Multi-pass membrane protein</topology>
    </subcellularLocation>
</comment>
<evidence type="ECO:0000256" key="5">
    <source>
        <dbReference type="ARBA" id="ARBA00022519"/>
    </source>
</evidence>